<feature type="signal peptide" evidence="1">
    <location>
        <begin position="1"/>
        <end position="21"/>
    </location>
</feature>
<gene>
    <name evidence="2" type="ORF">SAMN05421636_1033</name>
</gene>
<name>A0A1G6ZM89_9FLAO</name>
<dbReference type="EMBL" id="FNAO01000003">
    <property type="protein sequence ID" value="SDE03347.1"/>
    <property type="molecule type" value="Genomic_DNA"/>
</dbReference>
<organism evidence="2 3">
    <name type="scientific">Pricia antarctica</name>
    <dbReference type="NCBI Taxonomy" id="641691"/>
    <lineage>
        <taxon>Bacteria</taxon>
        <taxon>Pseudomonadati</taxon>
        <taxon>Bacteroidota</taxon>
        <taxon>Flavobacteriia</taxon>
        <taxon>Flavobacteriales</taxon>
        <taxon>Flavobacteriaceae</taxon>
        <taxon>Pricia</taxon>
    </lineage>
</organism>
<dbReference type="AlphaFoldDB" id="A0A1G6ZM89"/>
<keyword evidence="1" id="KW-0732">Signal</keyword>
<protein>
    <submittedName>
        <fullName evidence="2">Uncharacterized protein</fullName>
    </submittedName>
</protein>
<evidence type="ECO:0000313" key="2">
    <source>
        <dbReference type="EMBL" id="SDE03347.1"/>
    </source>
</evidence>
<dbReference type="Gene3D" id="3.30.70.3110">
    <property type="match status" value="1"/>
</dbReference>
<dbReference type="RefSeq" id="WP_091866526.1">
    <property type="nucleotide sequence ID" value="NZ_FNAO01000003.1"/>
</dbReference>
<dbReference type="OrthoDB" id="1178051at2"/>
<evidence type="ECO:0000256" key="1">
    <source>
        <dbReference type="SAM" id="SignalP"/>
    </source>
</evidence>
<feature type="chain" id="PRO_5011602960" evidence="1">
    <location>
        <begin position="22"/>
        <end position="138"/>
    </location>
</feature>
<accession>A0A1G6ZM89</accession>
<reference evidence="2 3" key="1">
    <citation type="submission" date="2016-10" db="EMBL/GenBank/DDBJ databases">
        <authorList>
            <person name="de Groot N.N."/>
        </authorList>
    </citation>
    <scope>NUCLEOTIDE SEQUENCE [LARGE SCALE GENOMIC DNA]</scope>
    <source>
        <strain evidence="2 3">DSM 23421</strain>
    </source>
</reference>
<keyword evidence="3" id="KW-1185">Reference proteome</keyword>
<sequence length="138" mass="15736">MKKATTYLGILFLGTVLTSFSSTPDCKTNCEPLPIDTINYIEPTEEVALDFDTKAYLPDGFDAYKGMDADISKVVFIEKEEEMDLGFNTAFYLPIDFDAYKGMELNLEDVVFIEDEEAIELDFNVQNYLPENFNAYSR</sequence>
<evidence type="ECO:0000313" key="3">
    <source>
        <dbReference type="Proteomes" id="UP000199109"/>
    </source>
</evidence>
<dbReference type="Proteomes" id="UP000199109">
    <property type="component" value="Unassembled WGS sequence"/>
</dbReference>
<proteinExistence type="predicted"/>